<gene>
    <name evidence="1" type="ORF">FNL38_109136</name>
</gene>
<dbReference type="AlphaFoldDB" id="A0A652YIV9"/>
<proteinExistence type="predicted"/>
<name>A0A652YIV9_NOCGL</name>
<comment type="caution">
    <text evidence="1">The sequence shown here is derived from an EMBL/GenBank/DDBJ whole genome shotgun (WGS) entry which is preliminary data.</text>
</comment>
<protein>
    <submittedName>
        <fullName evidence="1">Uncharacterized protein</fullName>
    </submittedName>
</protein>
<evidence type="ECO:0000313" key="1">
    <source>
        <dbReference type="EMBL" id="TYQ01122.1"/>
    </source>
</evidence>
<dbReference type="EMBL" id="VNIQ01000009">
    <property type="protein sequence ID" value="TYQ01122.1"/>
    <property type="molecule type" value="Genomic_DNA"/>
</dbReference>
<organism evidence="1">
    <name type="scientific">Nocardia globerula</name>
    <dbReference type="NCBI Taxonomy" id="1818"/>
    <lineage>
        <taxon>Bacteria</taxon>
        <taxon>Bacillati</taxon>
        <taxon>Actinomycetota</taxon>
        <taxon>Actinomycetes</taxon>
        <taxon>Mycobacteriales</taxon>
        <taxon>Nocardiaceae</taxon>
        <taxon>Nocardia</taxon>
    </lineage>
</organism>
<accession>A0A652YIV9</accession>
<sequence length="284" mass="31181">MITRSAGQHVFIALGTPWLDAVVAFLEPKAKVDPWSFHGDMAAGDVLITVLDADPRTVLCAETLTAPFADGMARLEVSENYDTFSRLPLVPDIEKAISIQFPSETGQIDDALGDRILWALHSAVGLDSFEIDTTDPTSTAAHARTLLGSYGSCTACDAPLRLNKFTAGDSMHFHSAPRSFRQFEPGDDCPAVLCRKCAGRIASSAYTNLVEYMVSTHPPCPQCRARWTSRCSPGMPAYLHNERPWISVTGCVVGPNTPQWSCLKCHHSWGKMFELPPELDERVW</sequence>
<reference evidence="1" key="1">
    <citation type="submission" date="2019-07" db="EMBL/GenBank/DDBJ databases">
        <title>Genomic Encyclopedia of Type Strains, Phase IV (KMG-IV): sequencing the most valuable type-strain genomes for metagenomic binning, comparative biology and taxonomic classification.</title>
        <authorList>
            <person name="Goeker M."/>
        </authorList>
    </citation>
    <scope>NUCLEOTIDE SEQUENCE</scope>
    <source>
        <strain evidence="1">DSM 44596</strain>
    </source>
</reference>